<reference evidence="2" key="1">
    <citation type="journal article" date="2022" name="Int. J. Mol. Sci.">
        <title>Draft Genome of Tanacetum Coccineum: Genomic Comparison of Closely Related Tanacetum-Family Plants.</title>
        <authorList>
            <person name="Yamashiro T."/>
            <person name="Shiraishi A."/>
            <person name="Nakayama K."/>
            <person name="Satake H."/>
        </authorList>
    </citation>
    <scope>NUCLEOTIDE SEQUENCE</scope>
</reference>
<dbReference type="InterPro" id="IPR043502">
    <property type="entry name" value="DNA/RNA_pol_sf"/>
</dbReference>
<dbReference type="Proteomes" id="UP001151760">
    <property type="component" value="Unassembled WGS sequence"/>
</dbReference>
<evidence type="ECO:0000259" key="1">
    <source>
        <dbReference type="Pfam" id="PF07727"/>
    </source>
</evidence>
<organism evidence="2 3">
    <name type="scientific">Tanacetum coccineum</name>
    <dbReference type="NCBI Taxonomy" id="301880"/>
    <lineage>
        <taxon>Eukaryota</taxon>
        <taxon>Viridiplantae</taxon>
        <taxon>Streptophyta</taxon>
        <taxon>Embryophyta</taxon>
        <taxon>Tracheophyta</taxon>
        <taxon>Spermatophyta</taxon>
        <taxon>Magnoliopsida</taxon>
        <taxon>eudicotyledons</taxon>
        <taxon>Gunneridae</taxon>
        <taxon>Pentapetalae</taxon>
        <taxon>asterids</taxon>
        <taxon>campanulids</taxon>
        <taxon>Asterales</taxon>
        <taxon>Asteraceae</taxon>
        <taxon>Asteroideae</taxon>
        <taxon>Anthemideae</taxon>
        <taxon>Anthemidinae</taxon>
        <taxon>Tanacetum</taxon>
    </lineage>
</organism>
<dbReference type="PANTHER" id="PTHR11439:SF509">
    <property type="entry name" value="RNA-DIRECTED DNA POLYMERASE"/>
    <property type="match status" value="1"/>
</dbReference>
<sequence>EYGDVLKNKARLVAKGFRQEEGLDFEESFTPVARLEAIRIFIANAASKNMTVYQEEVYVHQPEGFVDPERPHHVYRLKKALYGLKQAPRAWYDTPMVERTKLDEDLSGTPVDHTKYRSMIGSLMYLTASRHDLVFVVCMCARYQSRPTKKHLKAVKRVFRYLQGTINMGLWYPKDTAMALTAYADADHAGCQDTRRSTSGSAQFLGHQRSKLAHYGFAYNRIPLYCDNKSAIALCCNNVQHSRSKHIDIRHHFIREQVEKGVVELYFMRTEYQLADIFAKALPREHFEFILLRLGMKSMKPKTLKCLQDDEDE</sequence>
<accession>A0ABQ5EMI7</accession>
<feature type="domain" description="Reverse transcriptase Ty1/copia-type" evidence="1">
    <location>
        <begin position="6"/>
        <end position="94"/>
    </location>
</feature>
<gene>
    <name evidence="2" type="ORF">Tco_0978293</name>
</gene>
<protein>
    <submittedName>
        <fullName evidence="2">Copia protein</fullName>
    </submittedName>
</protein>
<reference evidence="2" key="2">
    <citation type="submission" date="2022-01" db="EMBL/GenBank/DDBJ databases">
        <authorList>
            <person name="Yamashiro T."/>
            <person name="Shiraishi A."/>
            <person name="Satake H."/>
            <person name="Nakayama K."/>
        </authorList>
    </citation>
    <scope>NUCLEOTIDE SEQUENCE</scope>
</reference>
<dbReference type="InterPro" id="IPR013103">
    <property type="entry name" value="RVT_2"/>
</dbReference>
<evidence type="ECO:0000313" key="2">
    <source>
        <dbReference type="EMBL" id="GJT52136.1"/>
    </source>
</evidence>
<dbReference type="SUPFAM" id="SSF56672">
    <property type="entry name" value="DNA/RNA polymerases"/>
    <property type="match status" value="1"/>
</dbReference>
<name>A0ABQ5EMI7_9ASTR</name>
<comment type="caution">
    <text evidence="2">The sequence shown here is derived from an EMBL/GenBank/DDBJ whole genome shotgun (WGS) entry which is preliminary data.</text>
</comment>
<dbReference type="PANTHER" id="PTHR11439">
    <property type="entry name" value="GAG-POL-RELATED RETROTRANSPOSON"/>
    <property type="match status" value="1"/>
</dbReference>
<dbReference type="EMBL" id="BQNB010016467">
    <property type="protein sequence ID" value="GJT52136.1"/>
    <property type="molecule type" value="Genomic_DNA"/>
</dbReference>
<keyword evidence="3" id="KW-1185">Reference proteome</keyword>
<dbReference type="Pfam" id="PF07727">
    <property type="entry name" value="RVT_2"/>
    <property type="match status" value="1"/>
</dbReference>
<evidence type="ECO:0000313" key="3">
    <source>
        <dbReference type="Proteomes" id="UP001151760"/>
    </source>
</evidence>
<feature type="non-terminal residue" evidence="2">
    <location>
        <position position="1"/>
    </location>
</feature>
<proteinExistence type="predicted"/>
<dbReference type="CDD" id="cd09272">
    <property type="entry name" value="RNase_HI_RT_Ty1"/>
    <property type="match status" value="1"/>
</dbReference>